<organism evidence="2 3">
    <name type="scientific">Polyrhizophydium stewartii</name>
    <dbReference type="NCBI Taxonomy" id="2732419"/>
    <lineage>
        <taxon>Eukaryota</taxon>
        <taxon>Fungi</taxon>
        <taxon>Fungi incertae sedis</taxon>
        <taxon>Chytridiomycota</taxon>
        <taxon>Chytridiomycota incertae sedis</taxon>
        <taxon>Chytridiomycetes</taxon>
        <taxon>Rhizophydiales</taxon>
        <taxon>Rhizophydiales incertae sedis</taxon>
        <taxon>Polyrhizophydium</taxon>
    </lineage>
</organism>
<feature type="region of interest" description="Disordered" evidence="1">
    <location>
        <begin position="46"/>
        <end position="87"/>
    </location>
</feature>
<evidence type="ECO:0000313" key="2">
    <source>
        <dbReference type="EMBL" id="KAL2912136.1"/>
    </source>
</evidence>
<dbReference type="Proteomes" id="UP001527925">
    <property type="component" value="Unassembled WGS sequence"/>
</dbReference>
<accession>A0ABR4MY43</accession>
<reference evidence="2 3" key="1">
    <citation type="submission" date="2023-09" db="EMBL/GenBank/DDBJ databases">
        <title>Pangenome analysis of Batrachochytrium dendrobatidis and related Chytrids.</title>
        <authorList>
            <person name="Yacoub M.N."/>
            <person name="Stajich J.E."/>
            <person name="James T.Y."/>
        </authorList>
    </citation>
    <scope>NUCLEOTIDE SEQUENCE [LARGE SCALE GENOMIC DNA]</scope>
    <source>
        <strain evidence="2 3">JEL0888</strain>
    </source>
</reference>
<name>A0ABR4MY43_9FUNG</name>
<sequence>MFVSGFGSPWTALEIDMERSNIKLDILGLSEARPWFHAEMIAPQCEPNQHFQTPDDEFPRDTDELGDKQHKIDHSETANDCTTPPGE</sequence>
<keyword evidence="3" id="KW-1185">Reference proteome</keyword>
<protein>
    <submittedName>
        <fullName evidence="2">Uncharacterized protein</fullName>
    </submittedName>
</protein>
<comment type="caution">
    <text evidence="2">The sequence shown here is derived from an EMBL/GenBank/DDBJ whole genome shotgun (WGS) entry which is preliminary data.</text>
</comment>
<feature type="compositionally biased region" description="Polar residues" evidence="1">
    <location>
        <begin position="78"/>
        <end position="87"/>
    </location>
</feature>
<proteinExistence type="predicted"/>
<evidence type="ECO:0000256" key="1">
    <source>
        <dbReference type="SAM" id="MobiDB-lite"/>
    </source>
</evidence>
<dbReference type="EMBL" id="JADGIZ020000076">
    <property type="protein sequence ID" value="KAL2912136.1"/>
    <property type="molecule type" value="Genomic_DNA"/>
</dbReference>
<feature type="compositionally biased region" description="Basic and acidic residues" evidence="1">
    <location>
        <begin position="57"/>
        <end position="77"/>
    </location>
</feature>
<evidence type="ECO:0000313" key="3">
    <source>
        <dbReference type="Proteomes" id="UP001527925"/>
    </source>
</evidence>
<gene>
    <name evidence="2" type="ORF">HK105_208414</name>
</gene>